<reference evidence="2 3" key="1">
    <citation type="submission" date="2017-11" db="EMBL/GenBank/DDBJ databases">
        <authorList>
            <person name="Duchaud E."/>
        </authorList>
    </citation>
    <scope>NUCLEOTIDE SEQUENCE [LARGE SCALE GENOMIC DNA]</scope>
    <source>
        <strain evidence="2 3">TNO010</strain>
    </source>
</reference>
<evidence type="ECO:0000256" key="1">
    <source>
        <dbReference type="SAM" id="Phobius"/>
    </source>
</evidence>
<feature type="transmembrane region" description="Helical" evidence="1">
    <location>
        <begin position="18"/>
        <end position="37"/>
    </location>
</feature>
<evidence type="ECO:0000313" key="2">
    <source>
        <dbReference type="EMBL" id="SOU88628.1"/>
    </source>
</evidence>
<organism evidence="2 3">
    <name type="scientific">Tenacibaculum finnmarkense genomovar ulcerans</name>
    <dbReference type="NCBI Taxonomy" id="2781388"/>
    <lineage>
        <taxon>Bacteria</taxon>
        <taxon>Pseudomonadati</taxon>
        <taxon>Bacteroidota</taxon>
        <taxon>Flavobacteriia</taxon>
        <taxon>Flavobacteriales</taxon>
        <taxon>Flavobacteriaceae</taxon>
        <taxon>Tenacibaculum</taxon>
        <taxon>Tenacibaculum finnmarkense</taxon>
    </lineage>
</organism>
<dbReference type="EMBL" id="OENE01000015">
    <property type="protein sequence ID" value="SOU88628.1"/>
    <property type="molecule type" value="Genomic_DNA"/>
</dbReference>
<name>A0A2I2M7V8_9FLAO</name>
<gene>
    <name evidence="2" type="ORF">TNO010_220066</name>
</gene>
<dbReference type="Proteomes" id="UP000490060">
    <property type="component" value="Unassembled WGS sequence"/>
</dbReference>
<proteinExistence type="predicted"/>
<evidence type="ECO:0008006" key="4">
    <source>
        <dbReference type="Google" id="ProtNLM"/>
    </source>
</evidence>
<accession>A0A2I2M7V8</accession>
<dbReference type="Gene3D" id="1.10.150.320">
    <property type="entry name" value="Photosystem II 12 kDa extrinsic protein"/>
    <property type="match status" value="1"/>
</dbReference>
<keyword evidence="1" id="KW-0812">Transmembrane</keyword>
<dbReference type="AlphaFoldDB" id="A0A2I2M7V8"/>
<dbReference type="SUPFAM" id="SSF47781">
    <property type="entry name" value="RuvA domain 2-like"/>
    <property type="match status" value="1"/>
</dbReference>
<dbReference type="Pfam" id="PF12836">
    <property type="entry name" value="HHH_3"/>
    <property type="match status" value="1"/>
</dbReference>
<dbReference type="RefSeq" id="WP_172505245.1">
    <property type="nucleotide sequence ID" value="NZ_OENE01000015.1"/>
</dbReference>
<evidence type="ECO:0000313" key="3">
    <source>
        <dbReference type="Proteomes" id="UP000490060"/>
    </source>
</evidence>
<protein>
    <recommendedName>
        <fullName evidence="4">Helix-hairpin-helix domain-containing protein</fullName>
    </recommendedName>
</protein>
<keyword evidence="1" id="KW-0472">Membrane</keyword>
<sequence length="238" mass="28035">MKLFKSHFWYHKRQRNGIFFLCLILFILQIIYFYLYFSSDKKTATTSTEIRAFQQKIDSLKTIALAAKKPKTYPFNPNYITDFKGSKLGMSLLEIDKLHAYRKQGKFVNSAKEFQQITKVSDSLLGKISPYFKFPDWVLKRKKEAAKKRRTSNYSDFSTVNFSEKAASKTAKRIVKININTASFKQILKIPHINYQLCKKIMEYREEVAELQDISEIKNIAQFPIDKYDRIVLYLKAE</sequence>
<dbReference type="InterPro" id="IPR010994">
    <property type="entry name" value="RuvA_2-like"/>
</dbReference>
<keyword evidence="1" id="KW-1133">Transmembrane helix</keyword>